<sequence length="465" mass="50774">MSLRARLTGLGQGLKLGLLLRPRSRPLPPSGRLIVWGLGLHLLVELVAGWYAVPEPRALFWAHLVAVCGSVALLGLLAGAAAKLLRRPGGWQVLAGYLLIGLLPLRILLAALPFEPPEGIEAWLGWLLGEDSAAASQRDTALLLLLAWLFAFALVWRLLRWLVPERQPLRHVAACTLMAVGGLLPLQGALYTAFWYPDEAALAAEWEAAQPQFDFDPEALMFEQPRRLREALSAIPKGEPGERELFALAFGADGAENVFRNEVEYAARLFAERLGAGPRVLSLLNNPQTVDSAPLASRTNLALALKELGRRMDLDEDVLLLFMTSHGYEDHRLHVALDPLPLNPIAPEDLRGMLDEAGIRWRILIVSACYSGGFLPALADEHTLVITAARADRTSFGCGVDSDFTYFGRALLIEALNQTLDWEQAFALAQAKVAEREAEEDLEPSEPQIAMGEALRAHLGAASAQ</sequence>
<keyword evidence="3" id="KW-1185">Reference proteome</keyword>
<dbReference type="AlphaFoldDB" id="A0A1G6S889"/>
<protein>
    <submittedName>
        <fullName evidence="2">Peptidase C13 family protein</fullName>
    </submittedName>
</protein>
<feature type="transmembrane region" description="Helical" evidence="1">
    <location>
        <begin position="59"/>
        <end position="82"/>
    </location>
</feature>
<feature type="transmembrane region" description="Helical" evidence="1">
    <location>
        <begin position="94"/>
        <end position="114"/>
    </location>
</feature>
<dbReference type="InterPro" id="IPR029030">
    <property type="entry name" value="Caspase-like_dom_sf"/>
</dbReference>
<dbReference type="GO" id="GO:0008233">
    <property type="term" value="F:peptidase activity"/>
    <property type="evidence" value="ECO:0007669"/>
    <property type="project" value="InterPro"/>
</dbReference>
<feature type="transmembrane region" description="Helical" evidence="1">
    <location>
        <begin position="141"/>
        <end position="159"/>
    </location>
</feature>
<organism evidence="2 3">
    <name type="scientific">Aquimonas voraii</name>
    <dbReference type="NCBI Taxonomy" id="265719"/>
    <lineage>
        <taxon>Bacteria</taxon>
        <taxon>Pseudomonadati</taxon>
        <taxon>Pseudomonadota</taxon>
        <taxon>Gammaproteobacteria</taxon>
        <taxon>Lysobacterales</taxon>
        <taxon>Lysobacteraceae</taxon>
        <taxon>Aquimonas</taxon>
    </lineage>
</organism>
<dbReference type="SUPFAM" id="SSF52129">
    <property type="entry name" value="Caspase-like"/>
    <property type="match status" value="1"/>
</dbReference>
<dbReference type="EMBL" id="FNAG01000001">
    <property type="protein sequence ID" value="SDD12881.1"/>
    <property type="molecule type" value="Genomic_DNA"/>
</dbReference>
<keyword evidence="1" id="KW-0812">Transmembrane</keyword>
<dbReference type="GO" id="GO:0006508">
    <property type="term" value="P:proteolysis"/>
    <property type="evidence" value="ECO:0007669"/>
    <property type="project" value="InterPro"/>
</dbReference>
<dbReference type="Pfam" id="PF01650">
    <property type="entry name" value="Peptidase_C13"/>
    <property type="match status" value="1"/>
</dbReference>
<feature type="transmembrane region" description="Helical" evidence="1">
    <location>
        <begin position="171"/>
        <end position="196"/>
    </location>
</feature>
<keyword evidence="1" id="KW-1133">Transmembrane helix</keyword>
<keyword evidence="1" id="KW-0472">Membrane</keyword>
<feature type="transmembrane region" description="Helical" evidence="1">
    <location>
        <begin position="33"/>
        <end position="53"/>
    </location>
</feature>
<proteinExistence type="predicted"/>
<evidence type="ECO:0000313" key="2">
    <source>
        <dbReference type="EMBL" id="SDD12881.1"/>
    </source>
</evidence>
<dbReference type="OrthoDB" id="345222at2"/>
<dbReference type="STRING" id="265719.SAMN04488509_101358"/>
<dbReference type="RefSeq" id="WP_091238063.1">
    <property type="nucleotide sequence ID" value="NZ_FNAG01000001.1"/>
</dbReference>
<gene>
    <name evidence="2" type="ORF">SAMN04488509_101358</name>
</gene>
<name>A0A1G6S889_9GAMM</name>
<dbReference type="Proteomes" id="UP000199603">
    <property type="component" value="Unassembled WGS sequence"/>
</dbReference>
<evidence type="ECO:0000256" key="1">
    <source>
        <dbReference type="SAM" id="Phobius"/>
    </source>
</evidence>
<accession>A0A1G6S889</accession>
<dbReference type="Gene3D" id="3.40.50.1460">
    <property type="match status" value="1"/>
</dbReference>
<reference evidence="2 3" key="1">
    <citation type="submission" date="2016-10" db="EMBL/GenBank/DDBJ databases">
        <authorList>
            <person name="de Groot N.N."/>
        </authorList>
    </citation>
    <scope>NUCLEOTIDE SEQUENCE [LARGE SCALE GENOMIC DNA]</scope>
    <source>
        <strain evidence="2 3">DSM 16957</strain>
    </source>
</reference>
<evidence type="ECO:0000313" key="3">
    <source>
        <dbReference type="Proteomes" id="UP000199603"/>
    </source>
</evidence>
<dbReference type="InterPro" id="IPR001096">
    <property type="entry name" value="Peptidase_C13"/>
</dbReference>